<accession>A0AAD7C6J2</accession>
<comment type="caution">
    <text evidence="1">The sequence shown here is derived from an EMBL/GenBank/DDBJ whole genome shotgun (WGS) entry which is preliminary data.</text>
</comment>
<dbReference type="Proteomes" id="UP001221757">
    <property type="component" value="Unassembled WGS sequence"/>
</dbReference>
<evidence type="ECO:0000313" key="1">
    <source>
        <dbReference type="EMBL" id="KAJ7640610.1"/>
    </source>
</evidence>
<dbReference type="EMBL" id="JARKIE010000425">
    <property type="protein sequence ID" value="KAJ7640610.1"/>
    <property type="molecule type" value="Genomic_DNA"/>
</dbReference>
<sequence>MSRNYSLRLNYTHLGSDDFDNEPDAESTIGATSSPAGPYVQDLHVKENVPFLDLGSDDLWDEEADLTYGSNSRATRFTDREKTLAVLEFMKDNFPRFSLKLFLEQLFTSDNASVKNVANSYLATGGGLHLQEIAIGDKGMENSDIGDWIMARATEICSKEVTQLTTRASRGPHFADAQYLRVPANDINIKLMQSFSVLGILVLYERCTTRLQRFLKAVIGKDSLPPGADESAAWCQRNSDMGRTLITSMILNLRSRETNLHGAMNTLMLWDGGVPKRLVQTLNRYGFCTSYLYQIKAMGSVSRDGVILARSAANNPEKLLLPPNNNFNWREVAWETSEMHGNISHDQVSALLVVLNLPPGSLPGEAGRLAGVNNFAQSVRNRHIIPADEPLEYILPTDVNQRTFADNAVKHVGQILCDELAVLLSHRNNLPDFFDPHALPFTKTEEYFLLTYDQCSSIEFRACCGETDKWDIVINNVSKLVDPTI</sequence>
<proteinExistence type="predicted"/>
<organism evidence="1 2">
    <name type="scientific">Mycena rosella</name>
    <name type="common">Pink bonnet</name>
    <name type="synonym">Agaricus rosellus</name>
    <dbReference type="NCBI Taxonomy" id="1033263"/>
    <lineage>
        <taxon>Eukaryota</taxon>
        <taxon>Fungi</taxon>
        <taxon>Dikarya</taxon>
        <taxon>Basidiomycota</taxon>
        <taxon>Agaricomycotina</taxon>
        <taxon>Agaricomycetes</taxon>
        <taxon>Agaricomycetidae</taxon>
        <taxon>Agaricales</taxon>
        <taxon>Marasmiineae</taxon>
        <taxon>Mycenaceae</taxon>
        <taxon>Mycena</taxon>
    </lineage>
</organism>
<gene>
    <name evidence="1" type="ORF">B0H17DRAFT_960303</name>
</gene>
<protein>
    <submittedName>
        <fullName evidence="1">Uncharacterized protein</fullName>
    </submittedName>
</protein>
<reference evidence="1" key="1">
    <citation type="submission" date="2023-03" db="EMBL/GenBank/DDBJ databases">
        <title>Massive genome expansion in bonnet fungi (Mycena s.s.) driven by repeated elements and novel gene families across ecological guilds.</title>
        <authorList>
            <consortium name="Lawrence Berkeley National Laboratory"/>
            <person name="Harder C.B."/>
            <person name="Miyauchi S."/>
            <person name="Viragh M."/>
            <person name="Kuo A."/>
            <person name="Thoen E."/>
            <person name="Andreopoulos B."/>
            <person name="Lu D."/>
            <person name="Skrede I."/>
            <person name="Drula E."/>
            <person name="Henrissat B."/>
            <person name="Morin E."/>
            <person name="Kohler A."/>
            <person name="Barry K."/>
            <person name="LaButti K."/>
            <person name="Morin E."/>
            <person name="Salamov A."/>
            <person name="Lipzen A."/>
            <person name="Mereny Z."/>
            <person name="Hegedus B."/>
            <person name="Baldrian P."/>
            <person name="Stursova M."/>
            <person name="Weitz H."/>
            <person name="Taylor A."/>
            <person name="Grigoriev I.V."/>
            <person name="Nagy L.G."/>
            <person name="Martin F."/>
            <person name="Kauserud H."/>
        </authorList>
    </citation>
    <scope>NUCLEOTIDE SEQUENCE</scope>
    <source>
        <strain evidence="1">CBHHK067</strain>
    </source>
</reference>
<keyword evidence="2" id="KW-1185">Reference proteome</keyword>
<name>A0AAD7C6J2_MYCRO</name>
<dbReference type="AlphaFoldDB" id="A0AAD7C6J2"/>
<evidence type="ECO:0000313" key="2">
    <source>
        <dbReference type="Proteomes" id="UP001221757"/>
    </source>
</evidence>